<protein>
    <submittedName>
        <fullName evidence="2">Uncharacterized protein</fullName>
    </submittedName>
</protein>
<organism evidence="2 3">
    <name type="scientific">Spirodela intermedia</name>
    <name type="common">Intermediate duckweed</name>
    <dbReference type="NCBI Taxonomy" id="51605"/>
    <lineage>
        <taxon>Eukaryota</taxon>
        <taxon>Viridiplantae</taxon>
        <taxon>Streptophyta</taxon>
        <taxon>Embryophyta</taxon>
        <taxon>Tracheophyta</taxon>
        <taxon>Spermatophyta</taxon>
        <taxon>Magnoliopsida</taxon>
        <taxon>Liliopsida</taxon>
        <taxon>Araceae</taxon>
        <taxon>Lemnoideae</taxon>
        <taxon>Spirodela</taxon>
    </lineage>
</organism>
<evidence type="ECO:0000313" key="3">
    <source>
        <dbReference type="Proteomes" id="UP000663760"/>
    </source>
</evidence>
<keyword evidence="1" id="KW-0732">Signal</keyword>
<accession>A0A7I8L8A9</accession>
<proteinExistence type="predicted"/>
<sequence length="118" mass="12339">MATARPSSAILKLAALLMALAVTIAPAAASQLNLYTGVNCSGSFTACFDRACCVVPSNAVSYRFYYNPSWKAYFYGSAGCTGSSSNVLAGDVICANGVNFRSAFLTDTLPTLQLVTEN</sequence>
<feature type="chain" id="PRO_5029471342" evidence="1">
    <location>
        <begin position="30"/>
        <end position="118"/>
    </location>
</feature>
<evidence type="ECO:0000256" key="1">
    <source>
        <dbReference type="SAM" id="SignalP"/>
    </source>
</evidence>
<name>A0A7I8L8A9_SPIIN</name>
<dbReference type="EMBL" id="LR746274">
    <property type="protein sequence ID" value="CAA7405504.1"/>
    <property type="molecule type" value="Genomic_DNA"/>
</dbReference>
<dbReference type="Proteomes" id="UP000663760">
    <property type="component" value="Chromosome 11"/>
</dbReference>
<feature type="signal peptide" evidence="1">
    <location>
        <begin position="1"/>
        <end position="29"/>
    </location>
</feature>
<evidence type="ECO:0000313" key="2">
    <source>
        <dbReference type="EMBL" id="CAA7405504.1"/>
    </source>
</evidence>
<dbReference type="Gene3D" id="2.60.20.30">
    <property type="match status" value="1"/>
</dbReference>
<dbReference type="InterPro" id="IPR015791">
    <property type="entry name" value="Antimic/Inh_G_crystallin-like"/>
</dbReference>
<reference evidence="2" key="1">
    <citation type="submission" date="2020-02" db="EMBL/GenBank/DDBJ databases">
        <authorList>
            <person name="Scholz U."/>
            <person name="Mascher M."/>
            <person name="Fiebig A."/>
        </authorList>
    </citation>
    <scope>NUCLEOTIDE SEQUENCE</scope>
</reference>
<dbReference type="OrthoDB" id="10404276at2759"/>
<dbReference type="AlphaFoldDB" id="A0A7I8L8A9"/>
<gene>
    <name evidence="2" type="ORF">SI8410_11016182</name>
</gene>
<keyword evidence="3" id="KW-1185">Reference proteome</keyword>